<sequence>MSTPQLNSCVAGGCRPGHLWRSRCSADAVTADERKGPREAEINERFLTLSLPSPGHLAPQRICY</sequence>
<reference evidence="1" key="2">
    <citation type="submission" date="2025-09" db="UniProtKB">
        <authorList>
            <consortium name="Ensembl"/>
        </authorList>
    </citation>
    <scope>IDENTIFICATION</scope>
</reference>
<dbReference type="AlphaFoldDB" id="A0A8C8S212"/>
<reference evidence="1" key="1">
    <citation type="submission" date="2025-08" db="UniProtKB">
        <authorList>
            <consortium name="Ensembl"/>
        </authorList>
    </citation>
    <scope>IDENTIFICATION</scope>
</reference>
<protein>
    <submittedName>
        <fullName evidence="1">Uncharacterized protein</fullName>
    </submittedName>
</protein>
<dbReference type="Proteomes" id="UP000694393">
    <property type="component" value="Unplaced"/>
</dbReference>
<accession>A0A8C8S212</accession>
<dbReference type="Ensembl" id="ENSPCET00000013851.1">
    <property type="protein sequence ID" value="ENSPCEP00000013364.1"/>
    <property type="gene ID" value="ENSPCEG00000010629.1"/>
</dbReference>
<proteinExistence type="predicted"/>
<organism evidence="1 2">
    <name type="scientific">Pelusios castaneus</name>
    <name type="common">West African mud turtle</name>
    <dbReference type="NCBI Taxonomy" id="367368"/>
    <lineage>
        <taxon>Eukaryota</taxon>
        <taxon>Metazoa</taxon>
        <taxon>Chordata</taxon>
        <taxon>Craniata</taxon>
        <taxon>Vertebrata</taxon>
        <taxon>Euteleostomi</taxon>
        <taxon>Archelosauria</taxon>
        <taxon>Testudinata</taxon>
        <taxon>Testudines</taxon>
        <taxon>Pleurodira</taxon>
        <taxon>Pelomedusidae</taxon>
        <taxon>Pelusios</taxon>
    </lineage>
</organism>
<name>A0A8C8S212_9SAUR</name>
<keyword evidence="2" id="KW-1185">Reference proteome</keyword>
<evidence type="ECO:0000313" key="2">
    <source>
        <dbReference type="Proteomes" id="UP000694393"/>
    </source>
</evidence>
<evidence type="ECO:0000313" key="1">
    <source>
        <dbReference type="Ensembl" id="ENSPCEP00000013364.1"/>
    </source>
</evidence>